<evidence type="ECO:0000313" key="2">
    <source>
        <dbReference type="Proteomes" id="UP001596099"/>
    </source>
</evidence>
<gene>
    <name evidence="1" type="ORF">ACFPYI_06670</name>
</gene>
<organism evidence="1 2">
    <name type="scientific">Halomarina salina</name>
    <dbReference type="NCBI Taxonomy" id="1872699"/>
    <lineage>
        <taxon>Archaea</taxon>
        <taxon>Methanobacteriati</taxon>
        <taxon>Methanobacteriota</taxon>
        <taxon>Stenosarchaea group</taxon>
        <taxon>Halobacteria</taxon>
        <taxon>Halobacteriales</taxon>
        <taxon>Natronomonadaceae</taxon>
        <taxon>Halomarina</taxon>
    </lineage>
</organism>
<dbReference type="Proteomes" id="UP001596099">
    <property type="component" value="Unassembled WGS sequence"/>
</dbReference>
<dbReference type="EMBL" id="JBHSQH010000001">
    <property type="protein sequence ID" value="MFC5971014.1"/>
    <property type="molecule type" value="Genomic_DNA"/>
</dbReference>
<accession>A0ABD5RLC4</accession>
<reference evidence="1 2" key="1">
    <citation type="journal article" date="2019" name="Int. J. Syst. Evol. Microbiol.">
        <title>The Global Catalogue of Microorganisms (GCM) 10K type strain sequencing project: providing services to taxonomists for standard genome sequencing and annotation.</title>
        <authorList>
            <consortium name="The Broad Institute Genomics Platform"/>
            <consortium name="The Broad Institute Genome Sequencing Center for Infectious Disease"/>
            <person name="Wu L."/>
            <person name="Ma J."/>
        </authorList>
    </citation>
    <scope>NUCLEOTIDE SEQUENCE [LARGE SCALE GENOMIC DNA]</scope>
    <source>
        <strain evidence="1 2">CGMCC 1.12543</strain>
    </source>
</reference>
<comment type="caution">
    <text evidence="1">The sequence shown here is derived from an EMBL/GenBank/DDBJ whole genome shotgun (WGS) entry which is preliminary data.</text>
</comment>
<sequence length="187" mass="20423">MIGTDAFCPKSGASLSDERHYDAHGRGLRAVCDDDAARAAGTTGELTGGSVRSSRSALVAYFRRCHADHAAVDPDLYGTASLLVYRLFRARETQPPDVVVWYALERRLDALGHDAEWMHAHAALRCPACHGRLRYERIGDDLTARCGVRCSPEGDHALETIRTDVVSLYDDAFPDADPLAADAVLRL</sequence>
<proteinExistence type="predicted"/>
<evidence type="ECO:0000313" key="1">
    <source>
        <dbReference type="EMBL" id="MFC5971014.1"/>
    </source>
</evidence>
<name>A0ABD5RLC4_9EURY</name>
<keyword evidence="2" id="KW-1185">Reference proteome</keyword>
<dbReference type="RefSeq" id="WP_247413928.1">
    <property type="nucleotide sequence ID" value="NZ_JALLGW010000001.1"/>
</dbReference>
<dbReference type="AlphaFoldDB" id="A0ABD5RLC4"/>
<protein>
    <submittedName>
        <fullName evidence="1">Uncharacterized protein</fullName>
    </submittedName>
</protein>